<protein>
    <submittedName>
        <fullName evidence="1">Uncharacterized protein</fullName>
    </submittedName>
</protein>
<accession>A0ABN9CEB9</accession>
<dbReference type="Proteomes" id="UP001162483">
    <property type="component" value="Unassembled WGS sequence"/>
</dbReference>
<dbReference type="EMBL" id="CATNWA010009429">
    <property type="protein sequence ID" value="CAI9558006.1"/>
    <property type="molecule type" value="Genomic_DNA"/>
</dbReference>
<comment type="caution">
    <text evidence="1">The sequence shown here is derived from an EMBL/GenBank/DDBJ whole genome shotgun (WGS) entry which is preliminary data.</text>
</comment>
<sequence length="44" mass="4632">MSCQSAPDPHSNLGEHIKVCSALYNITGDNTATIQFNTRGKGGP</sequence>
<evidence type="ECO:0000313" key="1">
    <source>
        <dbReference type="EMBL" id="CAI9558006.1"/>
    </source>
</evidence>
<proteinExistence type="predicted"/>
<name>A0ABN9CEB9_9NEOB</name>
<reference evidence="1" key="1">
    <citation type="submission" date="2023-05" db="EMBL/GenBank/DDBJ databases">
        <authorList>
            <person name="Stuckert A."/>
        </authorList>
    </citation>
    <scope>NUCLEOTIDE SEQUENCE</scope>
</reference>
<evidence type="ECO:0000313" key="2">
    <source>
        <dbReference type="Proteomes" id="UP001162483"/>
    </source>
</evidence>
<keyword evidence="2" id="KW-1185">Reference proteome</keyword>
<feature type="non-terminal residue" evidence="1">
    <location>
        <position position="44"/>
    </location>
</feature>
<organism evidence="1 2">
    <name type="scientific">Staurois parvus</name>
    <dbReference type="NCBI Taxonomy" id="386267"/>
    <lineage>
        <taxon>Eukaryota</taxon>
        <taxon>Metazoa</taxon>
        <taxon>Chordata</taxon>
        <taxon>Craniata</taxon>
        <taxon>Vertebrata</taxon>
        <taxon>Euteleostomi</taxon>
        <taxon>Amphibia</taxon>
        <taxon>Batrachia</taxon>
        <taxon>Anura</taxon>
        <taxon>Neobatrachia</taxon>
        <taxon>Ranoidea</taxon>
        <taxon>Ranidae</taxon>
        <taxon>Staurois</taxon>
    </lineage>
</organism>
<gene>
    <name evidence="1" type="ORF">SPARVUS_LOCUS4835506</name>
</gene>